<evidence type="ECO:0000256" key="8">
    <source>
        <dbReference type="ARBA" id="ARBA00034708"/>
    </source>
</evidence>
<evidence type="ECO:0000256" key="4">
    <source>
        <dbReference type="ARBA" id="ARBA00022692"/>
    </source>
</evidence>
<feature type="transmembrane region" description="Helical" evidence="9">
    <location>
        <begin position="226"/>
        <end position="243"/>
    </location>
</feature>
<evidence type="ECO:0000256" key="9">
    <source>
        <dbReference type="SAM" id="Phobius"/>
    </source>
</evidence>
<keyword evidence="3" id="KW-1003">Cell membrane</keyword>
<dbReference type="RefSeq" id="WP_138366887.1">
    <property type="nucleotide sequence ID" value="NZ_VCEJ01000004.1"/>
</dbReference>
<reference evidence="10 11" key="1">
    <citation type="submission" date="2019-05" db="EMBL/GenBank/DDBJ databases">
        <authorList>
            <person name="Qu J.-H."/>
        </authorList>
    </citation>
    <scope>NUCLEOTIDE SEQUENCE [LARGE SCALE GENOMIC DNA]</scope>
    <source>
        <strain evidence="10 11">T17</strain>
    </source>
</reference>
<evidence type="ECO:0000256" key="3">
    <source>
        <dbReference type="ARBA" id="ARBA00022475"/>
    </source>
</evidence>
<dbReference type="EMBL" id="VCEJ01000004">
    <property type="protein sequence ID" value="TLV01516.1"/>
    <property type="molecule type" value="Genomic_DNA"/>
</dbReference>
<evidence type="ECO:0000256" key="2">
    <source>
        <dbReference type="ARBA" id="ARBA00022448"/>
    </source>
</evidence>
<dbReference type="AlphaFoldDB" id="A0A5R9KYY1"/>
<sequence length="295" mass="33456">MLINKQVSVSYFINLIKWDVLAITCYATMTGAMDHYSIFRGLTVPLALSGLVGTLVSLLLAFRTAQSYERWWEARQVWGAIVNDSRTLIRQLIQFMPAGTNKQNVISEFAVRQSMWCFALADSLRRVQLSPQVADYVDAHDLRHAHVTNQLLTRHAERLAALSDEYHIDPIKQTQIDGTITRLTDAMGKCERIKNTVFPRSYSMLIHFLIYSLMTILPFGLDDNNAVLEILLVILVPVLLIAIEKTAIVMQDPFENRPTDTPMTTLSINIEKNLMEMASLTAPERYGNVGSYYLL</sequence>
<evidence type="ECO:0000256" key="5">
    <source>
        <dbReference type="ARBA" id="ARBA00022989"/>
    </source>
</evidence>
<evidence type="ECO:0000313" key="10">
    <source>
        <dbReference type="EMBL" id="TLV01516.1"/>
    </source>
</evidence>
<dbReference type="PANTHER" id="PTHR33281:SF19">
    <property type="entry name" value="VOLTAGE-DEPENDENT ANION CHANNEL-FORMING PROTEIN YNEE"/>
    <property type="match status" value="1"/>
</dbReference>
<comment type="similarity">
    <text evidence="8">Belongs to the anion channel-forming bestrophin (TC 1.A.46) family.</text>
</comment>
<dbReference type="GO" id="GO:0005886">
    <property type="term" value="C:plasma membrane"/>
    <property type="evidence" value="ECO:0007669"/>
    <property type="project" value="UniProtKB-SubCell"/>
</dbReference>
<name>A0A5R9KYY1_9BACT</name>
<comment type="caution">
    <text evidence="10">The sequence shown here is derived from an EMBL/GenBank/DDBJ whole genome shotgun (WGS) entry which is preliminary data.</text>
</comment>
<feature type="transmembrane region" description="Helical" evidence="9">
    <location>
        <begin position="202"/>
        <end position="220"/>
    </location>
</feature>
<dbReference type="Pfam" id="PF25539">
    <property type="entry name" value="Bestrophin_2"/>
    <property type="match status" value="1"/>
</dbReference>
<evidence type="ECO:0000256" key="1">
    <source>
        <dbReference type="ARBA" id="ARBA00004651"/>
    </source>
</evidence>
<keyword evidence="7 9" id="KW-0472">Membrane</keyword>
<comment type="subcellular location">
    <subcellularLocation>
        <location evidence="1">Cell membrane</location>
        <topology evidence="1">Multi-pass membrane protein</topology>
    </subcellularLocation>
</comment>
<accession>A0A5R9KYY1</accession>
<keyword evidence="6" id="KW-0406">Ion transport</keyword>
<evidence type="ECO:0000256" key="7">
    <source>
        <dbReference type="ARBA" id="ARBA00023136"/>
    </source>
</evidence>
<dbReference type="InterPro" id="IPR044669">
    <property type="entry name" value="YneE/VCCN1/2-like"/>
</dbReference>
<keyword evidence="11" id="KW-1185">Reference proteome</keyword>
<dbReference type="OrthoDB" id="445589at2"/>
<organism evidence="10 11">
    <name type="scientific">Dyadobacter luticola</name>
    <dbReference type="NCBI Taxonomy" id="1979387"/>
    <lineage>
        <taxon>Bacteria</taxon>
        <taxon>Pseudomonadati</taxon>
        <taxon>Bacteroidota</taxon>
        <taxon>Cytophagia</taxon>
        <taxon>Cytophagales</taxon>
        <taxon>Spirosomataceae</taxon>
        <taxon>Dyadobacter</taxon>
    </lineage>
</organism>
<keyword evidence="2" id="KW-0813">Transport</keyword>
<keyword evidence="5 9" id="KW-1133">Transmembrane helix</keyword>
<gene>
    <name evidence="10" type="ORF">FEN17_19005</name>
</gene>
<feature type="transmembrane region" description="Helical" evidence="9">
    <location>
        <begin position="38"/>
        <end position="62"/>
    </location>
</feature>
<dbReference type="Proteomes" id="UP000306402">
    <property type="component" value="Unassembled WGS sequence"/>
</dbReference>
<evidence type="ECO:0008006" key="12">
    <source>
        <dbReference type="Google" id="ProtNLM"/>
    </source>
</evidence>
<dbReference type="PANTHER" id="PTHR33281">
    <property type="entry name" value="UPF0187 PROTEIN YNEE"/>
    <property type="match status" value="1"/>
</dbReference>
<proteinExistence type="inferred from homology"/>
<protein>
    <recommendedName>
        <fullName evidence="12">Bestrophin</fullName>
    </recommendedName>
</protein>
<evidence type="ECO:0000313" key="11">
    <source>
        <dbReference type="Proteomes" id="UP000306402"/>
    </source>
</evidence>
<feature type="transmembrane region" description="Helical" evidence="9">
    <location>
        <begin position="12"/>
        <end position="32"/>
    </location>
</feature>
<dbReference type="GO" id="GO:0005254">
    <property type="term" value="F:chloride channel activity"/>
    <property type="evidence" value="ECO:0007669"/>
    <property type="project" value="InterPro"/>
</dbReference>
<keyword evidence="4 9" id="KW-0812">Transmembrane</keyword>
<evidence type="ECO:0000256" key="6">
    <source>
        <dbReference type="ARBA" id="ARBA00023065"/>
    </source>
</evidence>